<organism evidence="3 4">
    <name type="scientific">Coemansia biformis</name>
    <dbReference type="NCBI Taxonomy" id="1286918"/>
    <lineage>
        <taxon>Eukaryota</taxon>
        <taxon>Fungi</taxon>
        <taxon>Fungi incertae sedis</taxon>
        <taxon>Zoopagomycota</taxon>
        <taxon>Kickxellomycotina</taxon>
        <taxon>Kickxellomycetes</taxon>
        <taxon>Kickxellales</taxon>
        <taxon>Kickxellaceae</taxon>
        <taxon>Coemansia</taxon>
    </lineage>
</organism>
<feature type="domain" description="B30.2/SPRY" evidence="1">
    <location>
        <begin position="1"/>
        <end position="189"/>
    </location>
</feature>
<sequence>AQTRGRNDGGRTAQALQLPSGWAAPKTTLNMEVAPDRVTVRYTGPGRLDTDAAMVLSDVCIPPRTGIYYFEMLVKSRGQCGYIGIGLANPGLSPARLPGWDPGSWGYHGDDGNGFSGDGRGMRFGPRFTTGDTVGCGFDFMRRRMFFTLNGAFLGYAFELLNTDKDLHPCVGMRTPGEHVSANFGRMPFVFGIDNFVVMAREDALKSVGAASLKSLLPTSKAAAAPAGDAGEVDTVHLAGMLSLRAGSLSAIPHKSEVSSTDAALSIVLMHLLHNEYYTTARALIENAVRQRSLQSADGAGAGADMGATKEDQRLASVLQMLSQQDAQRGTRQQICRHICDGEIDVALGMLQDAYPQVLADESLVFQLRCRQFIELVRAASGNQISDCVPSDGGTLAPPLARVATGQSGARPAGGRGSRSSSMMDVDDTQAASVLSLAAITNAPNVPQQPRFGQISGVHSMELAQLVRVLLEYGRQLQADYGTSPNPVIREGLVHTFSLLAYADPAKSPIAALLDPAACRPLARLVEMAIVAAEKTPRASSL</sequence>
<dbReference type="InterPro" id="IPR006595">
    <property type="entry name" value="CTLH_C"/>
</dbReference>
<accession>A0A9W7XUR5</accession>
<evidence type="ECO:0000259" key="2">
    <source>
        <dbReference type="PROSITE" id="PS50897"/>
    </source>
</evidence>
<keyword evidence="4" id="KW-1185">Reference proteome</keyword>
<dbReference type="SUPFAM" id="SSF49899">
    <property type="entry name" value="Concanavalin A-like lectins/glucanases"/>
    <property type="match status" value="1"/>
</dbReference>
<dbReference type="InterPro" id="IPR024964">
    <property type="entry name" value="CTLH/CRA"/>
</dbReference>
<comment type="caution">
    <text evidence="3">The sequence shown here is derived from an EMBL/GenBank/DDBJ whole genome shotgun (WGS) entry which is preliminary data.</text>
</comment>
<dbReference type="InterPro" id="IPR001870">
    <property type="entry name" value="B30.2/SPRY"/>
</dbReference>
<dbReference type="InterPro" id="IPR050618">
    <property type="entry name" value="Ubq-SigPath_Reg"/>
</dbReference>
<reference evidence="3" key="1">
    <citation type="submission" date="2022-07" db="EMBL/GenBank/DDBJ databases">
        <title>Phylogenomic reconstructions and comparative analyses of Kickxellomycotina fungi.</title>
        <authorList>
            <person name="Reynolds N.K."/>
            <person name="Stajich J.E."/>
            <person name="Barry K."/>
            <person name="Grigoriev I.V."/>
            <person name="Crous P."/>
            <person name="Smith M.E."/>
        </authorList>
    </citation>
    <scope>NUCLEOTIDE SEQUENCE</scope>
    <source>
        <strain evidence="3">BCRC 34381</strain>
    </source>
</reference>
<feature type="domain" description="CTLH" evidence="2">
    <location>
        <begin position="328"/>
        <end position="384"/>
    </location>
</feature>
<evidence type="ECO:0000259" key="1">
    <source>
        <dbReference type="PROSITE" id="PS50188"/>
    </source>
</evidence>
<feature type="non-terminal residue" evidence="3">
    <location>
        <position position="542"/>
    </location>
</feature>
<dbReference type="PANTHER" id="PTHR12864">
    <property type="entry name" value="RAN BINDING PROTEIN 9-RELATED"/>
    <property type="match status" value="1"/>
</dbReference>
<dbReference type="EMBL" id="JANBOI010002821">
    <property type="protein sequence ID" value="KAJ1719721.1"/>
    <property type="molecule type" value="Genomic_DNA"/>
</dbReference>
<dbReference type="SMART" id="SM00449">
    <property type="entry name" value="SPRY"/>
    <property type="match status" value="1"/>
</dbReference>
<protein>
    <recommendedName>
        <fullName evidence="5">SPRY-domain-containing protein</fullName>
    </recommendedName>
</protein>
<dbReference type="InterPro" id="IPR013320">
    <property type="entry name" value="ConA-like_dom_sf"/>
</dbReference>
<dbReference type="PROSITE" id="PS50188">
    <property type="entry name" value="B302_SPRY"/>
    <property type="match status" value="1"/>
</dbReference>
<dbReference type="Proteomes" id="UP001143981">
    <property type="component" value="Unassembled WGS sequence"/>
</dbReference>
<dbReference type="PROSITE" id="PS50897">
    <property type="entry name" value="CTLH"/>
    <property type="match status" value="1"/>
</dbReference>
<evidence type="ECO:0000313" key="4">
    <source>
        <dbReference type="Proteomes" id="UP001143981"/>
    </source>
</evidence>
<dbReference type="AlphaFoldDB" id="A0A9W7XUR5"/>
<dbReference type="InterPro" id="IPR043136">
    <property type="entry name" value="B30.2/SPRY_sf"/>
</dbReference>
<evidence type="ECO:0008006" key="5">
    <source>
        <dbReference type="Google" id="ProtNLM"/>
    </source>
</evidence>
<dbReference type="OrthoDB" id="25503at2759"/>
<name>A0A9W7XUR5_9FUNG</name>
<dbReference type="Gene3D" id="2.60.120.920">
    <property type="match status" value="1"/>
</dbReference>
<dbReference type="Pfam" id="PF00622">
    <property type="entry name" value="SPRY"/>
    <property type="match status" value="1"/>
</dbReference>
<dbReference type="Pfam" id="PF10607">
    <property type="entry name" value="CTLH"/>
    <property type="match status" value="1"/>
</dbReference>
<gene>
    <name evidence="3" type="ORF">LPJ61_006262</name>
</gene>
<evidence type="ECO:0000313" key="3">
    <source>
        <dbReference type="EMBL" id="KAJ1719721.1"/>
    </source>
</evidence>
<proteinExistence type="predicted"/>
<feature type="non-terminal residue" evidence="3">
    <location>
        <position position="1"/>
    </location>
</feature>
<dbReference type="SMART" id="SM00668">
    <property type="entry name" value="CTLH"/>
    <property type="match status" value="1"/>
</dbReference>
<dbReference type="InterPro" id="IPR003877">
    <property type="entry name" value="SPRY_dom"/>
</dbReference>